<accession>A0A9P0PVD5</accession>
<comment type="caution">
    <text evidence="4">The sequence shown here is derived from an EMBL/GenBank/DDBJ whole genome shotgun (WGS) entry which is preliminary data.</text>
</comment>
<keyword evidence="1" id="KW-0479">Metal-binding</keyword>
<protein>
    <recommendedName>
        <fullName evidence="3">C2H2-type domain-containing protein</fullName>
    </recommendedName>
</protein>
<dbReference type="InterPro" id="IPR013087">
    <property type="entry name" value="Znf_C2H2_type"/>
</dbReference>
<evidence type="ECO:0000313" key="4">
    <source>
        <dbReference type="EMBL" id="CAH2000413.1"/>
    </source>
</evidence>
<organism evidence="4 5">
    <name type="scientific">Acanthoscelides obtectus</name>
    <name type="common">Bean weevil</name>
    <name type="synonym">Bruchus obtectus</name>
    <dbReference type="NCBI Taxonomy" id="200917"/>
    <lineage>
        <taxon>Eukaryota</taxon>
        <taxon>Metazoa</taxon>
        <taxon>Ecdysozoa</taxon>
        <taxon>Arthropoda</taxon>
        <taxon>Hexapoda</taxon>
        <taxon>Insecta</taxon>
        <taxon>Pterygota</taxon>
        <taxon>Neoptera</taxon>
        <taxon>Endopterygota</taxon>
        <taxon>Coleoptera</taxon>
        <taxon>Polyphaga</taxon>
        <taxon>Cucujiformia</taxon>
        <taxon>Chrysomeloidea</taxon>
        <taxon>Chrysomelidae</taxon>
        <taxon>Bruchinae</taxon>
        <taxon>Bruchini</taxon>
        <taxon>Acanthoscelides</taxon>
    </lineage>
</organism>
<gene>
    <name evidence="4" type="ORF">ACAOBT_LOCUS25549</name>
</gene>
<keyword evidence="1" id="KW-0863">Zinc-finger</keyword>
<dbReference type="EMBL" id="CAKOFQ010007407">
    <property type="protein sequence ID" value="CAH2000413.1"/>
    <property type="molecule type" value="Genomic_DNA"/>
</dbReference>
<dbReference type="Proteomes" id="UP001152888">
    <property type="component" value="Unassembled WGS sequence"/>
</dbReference>
<keyword evidence="1" id="KW-0862">Zinc</keyword>
<evidence type="ECO:0000256" key="2">
    <source>
        <dbReference type="SAM" id="MobiDB-lite"/>
    </source>
</evidence>
<dbReference type="PROSITE" id="PS00028">
    <property type="entry name" value="ZINC_FINGER_C2H2_1"/>
    <property type="match status" value="1"/>
</dbReference>
<dbReference type="GO" id="GO:0008270">
    <property type="term" value="F:zinc ion binding"/>
    <property type="evidence" value="ECO:0007669"/>
    <property type="project" value="UniProtKB-KW"/>
</dbReference>
<keyword evidence="5" id="KW-1185">Reference proteome</keyword>
<feature type="region of interest" description="Disordered" evidence="2">
    <location>
        <begin position="146"/>
        <end position="171"/>
    </location>
</feature>
<sequence length="211" mass="23734">MRHCVTSPSAPPPESTDSETDGIPSNSPIPESGSVACPDCGERYSGRSALAQHQRHRHPLTRIEARAAGTRRSPRQRRLVIFTEEEEGIMMECELRYRGELRIAMRMQELIPEKTLKQLWDKRAQKCYKERRDKYFAERGIIAGASTDDSTEPLSTDTGDGRVTVPEEEAPATASCESRGWLPYSSPGVTRCMSSSCHCIFFIKWVSYDCS</sequence>
<feature type="region of interest" description="Disordered" evidence="2">
    <location>
        <begin position="1"/>
        <end position="40"/>
    </location>
</feature>
<reference evidence="4" key="1">
    <citation type="submission" date="2022-03" db="EMBL/GenBank/DDBJ databases">
        <authorList>
            <person name="Sayadi A."/>
        </authorList>
    </citation>
    <scope>NUCLEOTIDE SEQUENCE</scope>
</reference>
<dbReference type="AlphaFoldDB" id="A0A9P0PVD5"/>
<dbReference type="PROSITE" id="PS50157">
    <property type="entry name" value="ZINC_FINGER_C2H2_2"/>
    <property type="match status" value="1"/>
</dbReference>
<name>A0A9P0PVD5_ACAOB</name>
<feature type="domain" description="C2H2-type" evidence="3">
    <location>
        <begin position="35"/>
        <end position="63"/>
    </location>
</feature>
<evidence type="ECO:0000259" key="3">
    <source>
        <dbReference type="PROSITE" id="PS50157"/>
    </source>
</evidence>
<evidence type="ECO:0000313" key="5">
    <source>
        <dbReference type="Proteomes" id="UP001152888"/>
    </source>
</evidence>
<evidence type="ECO:0000256" key="1">
    <source>
        <dbReference type="PROSITE-ProRule" id="PRU00042"/>
    </source>
</evidence>
<proteinExistence type="predicted"/>